<keyword evidence="5" id="KW-0496">Mitochondrion</keyword>
<evidence type="ECO:0000256" key="4">
    <source>
        <dbReference type="ARBA" id="ARBA00022946"/>
    </source>
</evidence>
<gene>
    <name evidence="8" type="ORF">CASFOL_025450</name>
</gene>
<dbReference type="Proteomes" id="UP001632038">
    <property type="component" value="Unassembled WGS sequence"/>
</dbReference>
<evidence type="ECO:0000256" key="3">
    <source>
        <dbReference type="ARBA" id="ARBA00022792"/>
    </source>
</evidence>
<dbReference type="EMBL" id="JAVIJP010000032">
    <property type="protein sequence ID" value="KAL3632466.1"/>
    <property type="molecule type" value="Genomic_DNA"/>
</dbReference>
<dbReference type="PANTHER" id="PTHR10721">
    <property type="entry name" value="MITOCHONDRIAL IMPORT INNER MEMBRANE TRANSLOCASE SUBUNIT TIM44"/>
    <property type="match status" value="1"/>
</dbReference>
<accession>A0ABD3CR48</accession>
<comment type="similarity">
    <text evidence="2">Belongs to the Tim44 family.</text>
</comment>
<evidence type="ECO:0000256" key="2">
    <source>
        <dbReference type="ARBA" id="ARBA00009597"/>
    </source>
</evidence>
<dbReference type="InterPro" id="IPR039544">
    <property type="entry name" value="Tim44-like"/>
</dbReference>
<dbReference type="GO" id="GO:0005743">
    <property type="term" value="C:mitochondrial inner membrane"/>
    <property type="evidence" value="ECO:0007669"/>
    <property type="project" value="UniProtKB-SubCell"/>
</dbReference>
<comment type="caution">
    <text evidence="8">The sequence shown here is derived from an EMBL/GenBank/DDBJ whole genome shotgun (WGS) entry which is preliminary data.</text>
</comment>
<sequence length="187" mass="21663">MSFKEIRRRDPNFSLPEFVADIARNLPGRTVTKNRRARLFKRLQFQQQQRDRIADELAVHRTAGDETMVYSMIDGCDGVLPEASDDVVIWDGFWNMDDGDIEVLKKYCAKNVIERCKAEHNAFAKQGIFFDNKILHILDVEIRETKMMGDTPIIIVVFQTQQVYCIRDKHGEVTEGGKLRFINVLLV</sequence>
<evidence type="ECO:0000313" key="9">
    <source>
        <dbReference type="Proteomes" id="UP001632038"/>
    </source>
</evidence>
<dbReference type="PANTHER" id="PTHR10721:SF1">
    <property type="entry name" value="MITOCHONDRIAL IMPORT INNER MEMBRANE TRANSLOCASE SUBUNIT TIM44"/>
    <property type="match status" value="1"/>
</dbReference>
<name>A0ABD3CR48_9LAMI</name>
<dbReference type="Pfam" id="PF04280">
    <property type="entry name" value="Tim44"/>
    <property type="match status" value="1"/>
</dbReference>
<organism evidence="8 9">
    <name type="scientific">Castilleja foliolosa</name>
    <dbReference type="NCBI Taxonomy" id="1961234"/>
    <lineage>
        <taxon>Eukaryota</taxon>
        <taxon>Viridiplantae</taxon>
        <taxon>Streptophyta</taxon>
        <taxon>Embryophyta</taxon>
        <taxon>Tracheophyta</taxon>
        <taxon>Spermatophyta</taxon>
        <taxon>Magnoliopsida</taxon>
        <taxon>eudicotyledons</taxon>
        <taxon>Gunneridae</taxon>
        <taxon>Pentapetalae</taxon>
        <taxon>asterids</taxon>
        <taxon>lamiids</taxon>
        <taxon>Lamiales</taxon>
        <taxon>Orobanchaceae</taxon>
        <taxon>Pedicularideae</taxon>
        <taxon>Castillejinae</taxon>
        <taxon>Castilleja</taxon>
    </lineage>
</organism>
<keyword evidence="3" id="KW-0999">Mitochondrion inner membrane</keyword>
<evidence type="ECO:0000256" key="5">
    <source>
        <dbReference type="ARBA" id="ARBA00023128"/>
    </source>
</evidence>
<dbReference type="AlphaFoldDB" id="A0ABD3CR48"/>
<dbReference type="InterPro" id="IPR032710">
    <property type="entry name" value="NTF2-like_dom_sf"/>
</dbReference>
<dbReference type="SUPFAM" id="SSF54427">
    <property type="entry name" value="NTF2-like"/>
    <property type="match status" value="1"/>
</dbReference>
<evidence type="ECO:0000256" key="1">
    <source>
        <dbReference type="ARBA" id="ARBA00004273"/>
    </source>
</evidence>
<feature type="domain" description="Tim44-like" evidence="7">
    <location>
        <begin position="96"/>
        <end position="178"/>
    </location>
</feature>
<dbReference type="InterPro" id="IPR007379">
    <property type="entry name" value="Tim44-like_dom"/>
</dbReference>
<comment type="subcellular location">
    <subcellularLocation>
        <location evidence="1">Mitochondrion inner membrane</location>
    </subcellularLocation>
</comment>
<keyword evidence="6" id="KW-0472">Membrane</keyword>
<dbReference type="Gene3D" id="3.10.450.240">
    <property type="match status" value="1"/>
</dbReference>
<keyword evidence="4" id="KW-0809">Transit peptide</keyword>
<protein>
    <recommendedName>
        <fullName evidence="7">Tim44-like domain-containing protein</fullName>
    </recommendedName>
</protein>
<evidence type="ECO:0000256" key="6">
    <source>
        <dbReference type="ARBA" id="ARBA00023136"/>
    </source>
</evidence>
<evidence type="ECO:0000313" key="8">
    <source>
        <dbReference type="EMBL" id="KAL3632466.1"/>
    </source>
</evidence>
<proteinExistence type="inferred from homology"/>
<evidence type="ECO:0000259" key="7">
    <source>
        <dbReference type="Pfam" id="PF04280"/>
    </source>
</evidence>
<reference evidence="9" key="1">
    <citation type="journal article" date="2024" name="IScience">
        <title>Strigolactones Initiate the Formation of Haustorium-like Structures in Castilleja.</title>
        <authorList>
            <person name="Buerger M."/>
            <person name="Peterson D."/>
            <person name="Chory J."/>
        </authorList>
    </citation>
    <scope>NUCLEOTIDE SEQUENCE [LARGE SCALE GENOMIC DNA]</scope>
</reference>
<keyword evidence="9" id="KW-1185">Reference proteome</keyword>